<name>A0ABN9SNH6_9DINO</name>
<evidence type="ECO:0008006" key="3">
    <source>
        <dbReference type="Google" id="ProtNLM"/>
    </source>
</evidence>
<keyword evidence="2" id="KW-1185">Reference proteome</keyword>
<proteinExistence type="predicted"/>
<comment type="caution">
    <text evidence="1">The sequence shown here is derived from an EMBL/GenBank/DDBJ whole genome shotgun (WGS) entry which is preliminary data.</text>
</comment>
<evidence type="ECO:0000313" key="2">
    <source>
        <dbReference type="Proteomes" id="UP001189429"/>
    </source>
</evidence>
<dbReference type="Gene3D" id="3.30.160.20">
    <property type="match status" value="1"/>
</dbReference>
<accession>A0ABN9SNH6</accession>
<organism evidence="1 2">
    <name type="scientific">Prorocentrum cordatum</name>
    <dbReference type="NCBI Taxonomy" id="2364126"/>
    <lineage>
        <taxon>Eukaryota</taxon>
        <taxon>Sar</taxon>
        <taxon>Alveolata</taxon>
        <taxon>Dinophyceae</taxon>
        <taxon>Prorocentrales</taxon>
        <taxon>Prorocentraceae</taxon>
        <taxon>Prorocentrum</taxon>
    </lineage>
</organism>
<protein>
    <recommendedName>
        <fullName evidence="3">DRBM domain-containing protein</fullName>
    </recommendedName>
</protein>
<sequence length="82" mass="8617">MDPVSALNLAVMGHFKPHGNQGEEMPLSFQDADLGGGAGFAIEVTVCDLKVVGPRCDSKKIAKREAAHLAVRRLVEMAAGDA</sequence>
<reference evidence="1" key="1">
    <citation type="submission" date="2023-10" db="EMBL/GenBank/DDBJ databases">
        <authorList>
            <person name="Chen Y."/>
            <person name="Shah S."/>
            <person name="Dougan E. K."/>
            <person name="Thang M."/>
            <person name="Chan C."/>
        </authorList>
    </citation>
    <scope>NUCLEOTIDE SEQUENCE [LARGE SCALE GENOMIC DNA]</scope>
</reference>
<gene>
    <name evidence="1" type="ORF">PCOR1329_LOCUS31134</name>
</gene>
<dbReference type="SUPFAM" id="SSF54768">
    <property type="entry name" value="dsRNA-binding domain-like"/>
    <property type="match status" value="1"/>
</dbReference>
<evidence type="ECO:0000313" key="1">
    <source>
        <dbReference type="EMBL" id="CAK0833422.1"/>
    </source>
</evidence>
<dbReference type="Proteomes" id="UP001189429">
    <property type="component" value="Unassembled WGS sequence"/>
</dbReference>
<dbReference type="EMBL" id="CAUYUJ010012191">
    <property type="protein sequence ID" value="CAK0833422.1"/>
    <property type="molecule type" value="Genomic_DNA"/>
</dbReference>